<reference evidence="2" key="1">
    <citation type="submission" date="2023-01" db="EMBL/GenBank/DDBJ databases">
        <title>Genome assembly of the deep-sea coral Lophelia pertusa.</title>
        <authorList>
            <person name="Herrera S."/>
            <person name="Cordes E."/>
        </authorList>
    </citation>
    <scope>NUCLEOTIDE SEQUENCE</scope>
    <source>
        <strain evidence="2">USNM1676648</strain>
        <tissue evidence="2">Polyp</tissue>
    </source>
</reference>
<gene>
    <name evidence="2" type="primary">TM7SF3_2</name>
    <name evidence="2" type="ORF">OS493_035121</name>
</gene>
<name>A0A9W9YUX6_9CNID</name>
<keyword evidence="2" id="KW-0472">Membrane</keyword>
<organism evidence="2 3">
    <name type="scientific">Desmophyllum pertusum</name>
    <dbReference type="NCBI Taxonomy" id="174260"/>
    <lineage>
        <taxon>Eukaryota</taxon>
        <taxon>Metazoa</taxon>
        <taxon>Cnidaria</taxon>
        <taxon>Anthozoa</taxon>
        <taxon>Hexacorallia</taxon>
        <taxon>Scleractinia</taxon>
        <taxon>Caryophylliina</taxon>
        <taxon>Caryophylliidae</taxon>
        <taxon>Desmophyllum</taxon>
    </lineage>
</organism>
<dbReference type="GO" id="GO:0043069">
    <property type="term" value="P:negative regulation of programmed cell death"/>
    <property type="evidence" value="ECO:0007669"/>
    <property type="project" value="TreeGrafter"/>
</dbReference>
<protein>
    <submittedName>
        <fullName evidence="2">Transmembrane 7 super member 3</fullName>
    </submittedName>
</protein>
<feature type="signal peptide" evidence="1">
    <location>
        <begin position="1"/>
        <end position="20"/>
    </location>
</feature>
<accession>A0A9W9YUX6</accession>
<dbReference type="InterPro" id="IPR042502">
    <property type="entry name" value="TM7SF3"/>
</dbReference>
<evidence type="ECO:0000313" key="3">
    <source>
        <dbReference type="Proteomes" id="UP001163046"/>
    </source>
</evidence>
<keyword evidence="1" id="KW-0732">Signal</keyword>
<dbReference type="Proteomes" id="UP001163046">
    <property type="component" value="Unassembled WGS sequence"/>
</dbReference>
<keyword evidence="2" id="KW-0812">Transmembrane</keyword>
<dbReference type="PANTHER" id="PTHR15937">
    <property type="entry name" value="TRANSMEMBRANE 7 SUPERFAMILY MEMBER 3"/>
    <property type="match status" value="1"/>
</dbReference>
<sequence length="189" mass="21233">MSKARKAIVVFIFLVACVLSLNFADNFELQPNRGVRRTLQPLVTWDLELRKAERSWRFAICQVHVQRYNVTLSLNPAFSYGSSDKGSNVAVLFPFPYTIKKYSFYLRSENKDGSFQADIIAVPYINGAPFPGGCCLTCNMEFDPNIIISYDSIETNVTFSFANVYYGRSANSSLSVPCDGNKLHPDKSP</sequence>
<dbReference type="PANTHER" id="PTHR15937:SF3">
    <property type="entry name" value="TRANSMEMBRANE 7 SUPERFAMILY MEMBER 3"/>
    <property type="match status" value="1"/>
</dbReference>
<dbReference type="EMBL" id="MU826877">
    <property type="protein sequence ID" value="KAJ7369950.1"/>
    <property type="molecule type" value="Genomic_DNA"/>
</dbReference>
<feature type="chain" id="PRO_5040866784" evidence="1">
    <location>
        <begin position="21"/>
        <end position="189"/>
    </location>
</feature>
<dbReference type="OrthoDB" id="5967337at2759"/>
<dbReference type="AlphaFoldDB" id="A0A9W9YUX6"/>
<dbReference type="GO" id="GO:0005886">
    <property type="term" value="C:plasma membrane"/>
    <property type="evidence" value="ECO:0007669"/>
    <property type="project" value="TreeGrafter"/>
</dbReference>
<keyword evidence="3" id="KW-1185">Reference proteome</keyword>
<proteinExistence type="predicted"/>
<dbReference type="PROSITE" id="PS51257">
    <property type="entry name" value="PROKAR_LIPOPROTEIN"/>
    <property type="match status" value="1"/>
</dbReference>
<evidence type="ECO:0000256" key="1">
    <source>
        <dbReference type="SAM" id="SignalP"/>
    </source>
</evidence>
<comment type="caution">
    <text evidence="2">The sequence shown here is derived from an EMBL/GenBank/DDBJ whole genome shotgun (WGS) entry which is preliminary data.</text>
</comment>
<evidence type="ECO:0000313" key="2">
    <source>
        <dbReference type="EMBL" id="KAJ7369950.1"/>
    </source>
</evidence>
<dbReference type="Pfam" id="PF25992">
    <property type="entry name" value="Ig_TM7SF3_N"/>
    <property type="match status" value="1"/>
</dbReference>